<protein>
    <recommendedName>
        <fullName evidence="10">mRNA export factor MEX67</fullName>
    </recommendedName>
</protein>
<dbReference type="FunFam" id="3.10.450.50:FF:000013">
    <property type="entry name" value="mRNA export factor mex67"/>
    <property type="match status" value="1"/>
</dbReference>
<dbReference type="VEuPathDB" id="FungiDB:BDBG_09017"/>
<evidence type="ECO:0000256" key="5">
    <source>
        <dbReference type="ARBA" id="ARBA00022614"/>
    </source>
</evidence>
<proteinExistence type="inferred from homology"/>
<evidence type="ECO:0000256" key="10">
    <source>
        <dbReference type="ARBA" id="ARBA00069694"/>
    </source>
</evidence>
<dbReference type="PROSITE" id="PS50177">
    <property type="entry name" value="NTF2_DOMAIN"/>
    <property type="match status" value="1"/>
</dbReference>
<accession>A0A179V389</accession>
<evidence type="ECO:0000256" key="4">
    <source>
        <dbReference type="ARBA" id="ARBA00022490"/>
    </source>
</evidence>
<dbReference type="Proteomes" id="UP000002038">
    <property type="component" value="Unassembled WGS sequence"/>
</dbReference>
<dbReference type="GO" id="GO:0042272">
    <property type="term" value="C:nuclear RNA export factor complex"/>
    <property type="evidence" value="ECO:0007669"/>
    <property type="project" value="UniProtKB-ARBA"/>
</dbReference>
<dbReference type="InterPro" id="IPR002075">
    <property type="entry name" value="NTF2_dom"/>
</dbReference>
<dbReference type="SUPFAM" id="SSF52058">
    <property type="entry name" value="L domain-like"/>
    <property type="match status" value="1"/>
</dbReference>
<dbReference type="SUPFAM" id="SSF46934">
    <property type="entry name" value="UBA-like"/>
    <property type="match status" value="1"/>
</dbReference>
<evidence type="ECO:0000256" key="2">
    <source>
        <dbReference type="ARBA" id="ARBA00009285"/>
    </source>
</evidence>
<dbReference type="OrthoDB" id="25872at2759"/>
<dbReference type="InterPro" id="IPR005637">
    <property type="entry name" value="TAP_C_dom"/>
</dbReference>
<name>A0A179V389_BLAGS</name>
<dbReference type="FunFam" id="1.10.8.10:FF:000018">
    <property type="entry name" value="Nuclear RNA export factor 1"/>
    <property type="match status" value="1"/>
</dbReference>
<evidence type="ECO:0000313" key="14">
    <source>
        <dbReference type="EMBL" id="OAT13909.1"/>
    </source>
</evidence>
<keyword evidence="7" id="KW-0509">mRNA transport</keyword>
<keyword evidence="6" id="KW-0677">Repeat</keyword>
<dbReference type="RefSeq" id="XP_002620606.1">
    <property type="nucleotide sequence ID" value="XM_002620560.2"/>
</dbReference>
<dbReference type="STRING" id="559298.A0A179V389"/>
<gene>
    <name evidence="14" type="ORF">BDBG_09017</name>
</gene>
<evidence type="ECO:0000313" key="15">
    <source>
        <dbReference type="Proteomes" id="UP000002038"/>
    </source>
</evidence>
<evidence type="ECO:0000256" key="3">
    <source>
        <dbReference type="ARBA" id="ARBA00022448"/>
    </source>
</evidence>
<dbReference type="GeneID" id="8501252"/>
<dbReference type="Gene3D" id="1.10.8.10">
    <property type="entry name" value="DNA helicase RuvA subunit, C-terminal domain"/>
    <property type="match status" value="1"/>
</dbReference>
<dbReference type="InterPro" id="IPR009060">
    <property type="entry name" value="UBA-like_sf"/>
</dbReference>
<dbReference type="CDD" id="cd14342">
    <property type="entry name" value="UBA_TAP-C"/>
    <property type="match status" value="1"/>
</dbReference>
<dbReference type="Pfam" id="PF03943">
    <property type="entry name" value="TAP_C"/>
    <property type="match status" value="1"/>
</dbReference>
<comment type="function">
    <text evidence="9">Involved in the export of mRNA from the nucleus to the cytoplasm.</text>
</comment>
<feature type="domain" description="NTF2" evidence="12">
    <location>
        <begin position="403"/>
        <end position="577"/>
    </location>
</feature>
<evidence type="ECO:0000259" key="12">
    <source>
        <dbReference type="PROSITE" id="PS50177"/>
    </source>
</evidence>
<feature type="region of interest" description="Disordered" evidence="11">
    <location>
        <begin position="1"/>
        <end position="79"/>
    </location>
</feature>
<evidence type="ECO:0000256" key="11">
    <source>
        <dbReference type="SAM" id="MobiDB-lite"/>
    </source>
</evidence>
<dbReference type="GO" id="GO:0016973">
    <property type="term" value="P:poly(A)+ mRNA export from nucleus"/>
    <property type="evidence" value="ECO:0007669"/>
    <property type="project" value="TreeGrafter"/>
</dbReference>
<dbReference type="InterPro" id="IPR018222">
    <property type="entry name" value="Nuclear_transport_factor_2_euk"/>
</dbReference>
<keyword evidence="15" id="KW-1185">Reference proteome</keyword>
<dbReference type="InterPro" id="IPR001611">
    <property type="entry name" value="Leu-rich_rpt"/>
</dbReference>
<feature type="domain" description="TAP-C" evidence="13">
    <location>
        <begin position="649"/>
        <end position="704"/>
    </location>
</feature>
<dbReference type="KEGG" id="bgh:BDBG_09017"/>
<dbReference type="PANTHER" id="PTHR10662">
    <property type="entry name" value="NUCLEAR RNA EXPORT FACTOR"/>
    <property type="match status" value="1"/>
</dbReference>
<keyword evidence="4" id="KW-0963">Cytoplasm</keyword>
<evidence type="ECO:0000256" key="9">
    <source>
        <dbReference type="ARBA" id="ARBA00055253"/>
    </source>
</evidence>
<comment type="subcellular location">
    <subcellularLocation>
        <location evidence="1">Nucleus</location>
    </subcellularLocation>
</comment>
<evidence type="ECO:0000256" key="1">
    <source>
        <dbReference type="ARBA" id="ARBA00004123"/>
    </source>
</evidence>
<dbReference type="InterPro" id="IPR057125">
    <property type="entry name" value="NXF1/2/3/5-like_LRR"/>
</dbReference>
<dbReference type="Gene3D" id="3.80.10.10">
    <property type="entry name" value="Ribonuclease Inhibitor"/>
    <property type="match status" value="1"/>
</dbReference>
<dbReference type="InterPro" id="IPR032710">
    <property type="entry name" value="NTF2-like_dom_sf"/>
</dbReference>
<dbReference type="Pfam" id="PF24048">
    <property type="entry name" value="LRR_NXF1-5"/>
    <property type="match status" value="1"/>
</dbReference>
<dbReference type="InterPro" id="IPR032675">
    <property type="entry name" value="LRR_dom_sf"/>
</dbReference>
<evidence type="ECO:0000256" key="8">
    <source>
        <dbReference type="ARBA" id="ARBA00023242"/>
    </source>
</evidence>
<organism evidence="14 15">
    <name type="scientific">Blastomyces gilchristii (strain SLH14081)</name>
    <name type="common">Blastomyces dermatitidis</name>
    <dbReference type="NCBI Taxonomy" id="559298"/>
    <lineage>
        <taxon>Eukaryota</taxon>
        <taxon>Fungi</taxon>
        <taxon>Dikarya</taxon>
        <taxon>Ascomycota</taxon>
        <taxon>Pezizomycotina</taxon>
        <taxon>Eurotiomycetes</taxon>
        <taxon>Eurotiomycetidae</taxon>
        <taxon>Onygenales</taxon>
        <taxon>Ajellomycetaceae</taxon>
        <taxon>Blastomyces</taxon>
    </lineage>
</organism>
<dbReference type="PANTHER" id="PTHR10662:SF22">
    <property type="entry name" value="NUCLEAR RNA EXPORT FACTOR 1"/>
    <property type="match status" value="1"/>
</dbReference>
<keyword evidence="8" id="KW-0539">Nucleus</keyword>
<evidence type="ECO:0000256" key="7">
    <source>
        <dbReference type="ARBA" id="ARBA00022816"/>
    </source>
</evidence>
<dbReference type="SUPFAM" id="SSF54427">
    <property type="entry name" value="NTF2-like"/>
    <property type="match status" value="1"/>
</dbReference>
<dbReference type="InterPro" id="IPR030217">
    <property type="entry name" value="NXF_fam"/>
</dbReference>
<dbReference type="Gene3D" id="3.10.450.50">
    <property type="match status" value="1"/>
</dbReference>
<reference evidence="15" key="1">
    <citation type="journal article" date="2015" name="PLoS Genet.">
        <title>The dynamic genome and transcriptome of the human fungal pathogen Blastomyces and close relative Emmonsia.</title>
        <authorList>
            <person name="Munoz J.F."/>
            <person name="Gauthier G.M."/>
            <person name="Desjardins C.A."/>
            <person name="Gallo J.E."/>
            <person name="Holder J."/>
            <person name="Sullivan T.D."/>
            <person name="Marty A.J."/>
            <person name="Carmen J.C."/>
            <person name="Chen Z."/>
            <person name="Ding L."/>
            <person name="Gujja S."/>
            <person name="Magrini V."/>
            <person name="Misas E."/>
            <person name="Mitreva M."/>
            <person name="Priest M."/>
            <person name="Saif S."/>
            <person name="Whiston E.A."/>
            <person name="Young S."/>
            <person name="Zeng Q."/>
            <person name="Goldman W.E."/>
            <person name="Mardis E.R."/>
            <person name="Taylor J.W."/>
            <person name="McEwen J.G."/>
            <person name="Clay O.K."/>
            <person name="Klein B.S."/>
            <person name="Cuomo C.A."/>
        </authorList>
    </citation>
    <scope>NUCLEOTIDE SEQUENCE [LARGE SCALE GENOMIC DNA]</scope>
    <source>
        <strain evidence="15">SLH14081</strain>
    </source>
</reference>
<dbReference type="FunFam" id="3.80.10.10:FF:000296">
    <property type="entry name" value="mRNA export factor MEX67"/>
    <property type="match status" value="1"/>
</dbReference>
<dbReference type="SMART" id="SM00804">
    <property type="entry name" value="TAP_C"/>
    <property type="match status" value="1"/>
</dbReference>
<dbReference type="Pfam" id="PF22602">
    <property type="entry name" value="NXF_NTF2"/>
    <property type="match status" value="1"/>
</dbReference>
<keyword evidence="5" id="KW-0433">Leucine-rich repeat</keyword>
<dbReference type="GO" id="GO:0003723">
    <property type="term" value="F:RNA binding"/>
    <property type="evidence" value="ECO:0007669"/>
    <property type="project" value="TreeGrafter"/>
</dbReference>
<evidence type="ECO:0000256" key="6">
    <source>
        <dbReference type="ARBA" id="ARBA00022737"/>
    </source>
</evidence>
<keyword evidence="3" id="KW-0813">Transport</keyword>
<dbReference type="PROSITE" id="PS51450">
    <property type="entry name" value="LRR"/>
    <property type="match status" value="1"/>
</dbReference>
<dbReference type="AlphaFoldDB" id="A0A179V389"/>
<dbReference type="PROSITE" id="PS51281">
    <property type="entry name" value="TAP_C"/>
    <property type="match status" value="1"/>
</dbReference>
<sequence>MNSSKATKGGRSRTGTPDRGGGIRKRGAPSRVDRDGDLDMDGAVSGRGRGGRSRGRGDSGGRAIPGAGGLGQRREPRRLGDKEKTLDALEKAIFSNASSQVNIGHGRPRTQGKGLVQVSVRGWKRSKAASNPDGGIESLILFLERRAHPPNQGTAAHSRFKISKSHVEGDALIISVRPEQVGWVLKVNGSSFAGEPLTIEEYRDSSVSHTQKKPLSEAALDTKARMTAFLRKRYSEPGKLLNLSQLGTDQDLLDMGMFNTAATESKFFPALMKICELTFDSPDKRRDLVHSVTLAQNKLPNVTSVTTLSQTFPALKHLDLSNNQFKDIQSLLAWRWKFRDLEFLDLTGNPISADPNFKETMLKWYPRLRTLNNVTVRTTEEIAAQRKTPIPIQPASFQDESRIGENFVKAFFTGFDNDRNDLVSGIYDAKSTFSLSVNPVAPRGLRGNNVSGWDSYIRKSRNLLRVSHLPARMARIFVGTEKIREVWNSLPKTKHPDILADPKEWLIECHPIPGLPDPTSQSATGVGGLLITVHGKFEEFEEPAMNKTQMRSFDRTFVLGPGGGVGGLRVVNDMLCLRAFGGSEAFVPETEQPPTNAAIPQAAQTSIPAPIAAPIPGPITTPIPTTQQVHPEAKDGFGLAVPGKPEEQVQKERTILETSFRTKMTLAYSEMALSGNNWDIEAALKNFEELKNQGKLPPDAFLTGV</sequence>
<dbReference type="EMBL" id="GG657480">
    <property type="protein sequence ID" value="OAT13909.1"/>
    <property type="molecule type" value="Genomic_DNA"/>
</dbReference>
<comment type="similarity">
    <text evidence="2">Belongs to the NXF family.</text>
</comment>
<evidence type="ECO:0000259" key="13">
    <source>
        <dbReference type="PROSITE" id="PS51281"/>
    </source>
</evidence>